<feature type="signal peptide" evidence="1">
    <location>
        <begin position="1"/>
        <end position="28"/>
    </location>
</feature>
<evidence type="ECO:0000256" key="1">
    <source>
        <dbReference type="SAM" id="SignalP"/>
    </source>
</evidence>
<dbReference type="AlphaFoldDB" id="A0A6I4T6V1"/>
<dbReference type="EMBL" id="WTYT01000005">
    <property type="protein sequence ID" value="MXO66666.1"/>
    <property type="molecule type" value="Genomic_DNA"/>
</dbReference>
<dbReference type="InterPro" id="IPR029000">
    <property type="entry name" value="Cyclophilin-like_dom_sf"/>
</dbReference>
<dbReference type="Gene3D" id="2.40.100.10">
    <property type="entry name" value="Cyclophilin-like"/>
    <property type="match status" value="1"/>
</dbReference>
<gene>
    <name evidence="3" type="ORF">GRI91_12940</name>
</gene>
<accession>A0A6I4T6V1</accession>
<dbReference type="PROSITE" id="PS50072">
    <property type="entry name" value="CSA_PPIASE_2"/>
    <property type="match status" value="1"/>
</dbReference>
<organism evidence="3 4">
    <name type="scientific">Altericroceibacterium endophyticum</name>
    <dbReference type="NCBI Taxonomy" id="1808508"/>
    <lineage>
        <taxon>Bacteria</taxon>
        <taxon>Pseudomonadati</taxon>
        <taxon>Pseudomonadota</taxon>
        <taxon>Alphaproteobacteria</taxon>
        <taxon>Sphingomonadales</taxon>
        <taxon>Erythrobacteraceae</taxon>
        <taxon>Altericroceibacterium</taxon>
    </lineage>
</organism>
<dbReference type="InterPro" id="IPR002130">
    <property type="entry name" value="Cyclophilin-type_PPIase_dom"/>
</dbReference>
<feature type="domain" description="PPIase cyclophilin-type" evidence="2">
    <location>
        <begin position="47"/>
        <end position="267"/>
    </location>
</feature>
<dbReference type="OrthoDB" id="9807797at2"/>
<feature type="chain" id="PRO_5026068326" evidence="1">
    <location>
        <begin position="29"/>
        <end position="319"/>
    </location>
</feature>
<dbReference type="GO" id="GO:0003755">
    <property type="term" value="F:peptidyl-prolyl cis-trans isomerase activity"/>
    <property type="evidence" value="ECO:0007669"/>
    <property type="project" value="InterPro"/>
</dbReference>
<reference evidence="3 4" key="1">
    <citation type="submission" date="2019-12" db="EMBL/GenBank/DDBJ databases">
        <title>Genomic-based taxomic classification of the family Erythrobacteraceae.</title>
        <authorList>
            <person name="Xu L."/>
        </authorList>
    </citation>
    <scope>NUCLEOTIDE SEQUENCE [LARGE SCALE GENOMIC DNA]</scope>
    <source>
        <strain evidence="3 4">LMG 29518</strain>
    </source>
</reference>
<dbReference type="Proteomes" id="UP000438476">
    <property type="component" value="Unassembled WGS sequence"/>
</dbReference>
<evidence type="ECO:0000313" key="4">
    <source>
        <dbReference type="Proteomes" id="UP000438476"/>
    </source>
</evidence>
<protein>
    <submittedName>
        <fullName evidence="3">Peptidylprolyl isomerase</fullName>
    </submittedName>
</protein>
<name>A0A6I4T6V1_9SPHN</name>
<keyword evidence="4" id="KW-1185">Reference proteome</keyword>
<dbReference type="RefSeq" id="WP_160737094.1">
    <property type="nucleotide sequence ID" value="NZ_WTYT01000005.1"/>
</dbReference>
<proteinExistence type="predicted"/>
<comment type="caution">
    <text evidence="3">The sequence shown here is derived from an EMBL/GenBank/DDBJ whole genome shotgun (WGS) entry which is preliminary data.</text>
</comment>
<sequence length="319" mass="34383">MSISPRAALARFAFSCALTLSMTVPVLAEEPGLPTTPEAVRDAAPEADWAPIAAEDLLVMTLAPADDGAQRRVIIQLLPDPVSAGWVSNIRLLANAQWWDGTSVYRVVDNWVAQWGDGDETKPLPGGIKTIPESAYTVPQADQAMPEPCSADGSDANNLCDTYAPRGFFRQGWPMASDGEREWPVHCYASVGVARDLSPNTGSGSELYAVIGQAPRQLDRNIAVVGRVIDGIEHLTTLPRGEGPAGVYADTNRRTPIQSVRLASSLPAAEQPLFEYLRSDSDSFARYLYLRANRQDSFYQQPAGGVDLCNVGVPVREAG</sequence>
<evidence type="ECO:0000313" key="3">
    <source>
        <dbReference type="EMBL" id="MXO66666.1"/>
    </source>
</evidence>
<dbReference type="Pfam" id="PF00160">
    <property type="entry name" value="Pro_isomerase"/>
    <property type="match status" value="1"/>
</dbReference>
<keyword evidence="1" id="KW-0732">Signal</keyword>
<keyword evidence="3" id="KW-0413">Isomerase</keyword>
<dbReference type="SUPFAM" id="SSF50891">
    <property type="entry name" value="Cyclophilin-like"/>
    <property type="match status" value="1"/>
</dbReference>
<evidence type="ECO:0000259" key="2">
    <source>
        <dbReference type="PROSITE" id="PS50072"/>
    </source>
</evidence>